<organism evidence="2 3">
    <name type="scientific">Clostridium polyendosporum</name>
    <dbReference type="NCBI Taxonomy" id="69208"/>
    <lineage>
        <taxon>Bacteria</taxon>
        <taxon>Bacillati</taxon>
        <taxon>Bacillota</taxon>
        <taxon>Clostridia</taxon>
        <taxon>Eubacteriales</taxon>
        <taxon>Clostridiaceae</taxon>
        <taxon>Clostridium</taxon>
    </lineage>
</organism>
<protein>
    <submittedName>
        <fullName evidence="2">Stage II sporulation protein P</fullName>
    </submittedName>
</protein>
<dbReference type="EMBL" id="BOPZ01000004">
    <property type="protein sequence ID" value="GIM28104.1"/>
    <property type="molecule type" value="Genomic_DNA"/>
</dbReference>
<keyword evidence="1" id="KW-0812">Transmembrane</keyword>
<evidence type="ECO:0000313" key="2">
    <source>
        <dbReference type="EMBL" id="GIM28104.1"/>
    </source>
</evidence>
<keyword evidence="3" id="KW-1185">Reference proteome</keyword>
<accession>A0A919RXI8</accession>
<feature type="transmembrane region" description="Helical" evidence="1">
    <location>
        <begin position="20"/>
        <end position="39"/>
    </location>
</feature>
<comment type="caution">
    <text evidence="2">The sequence shown here is derived from an EMBL/GenBank/DDBJ whole genome shotgun (WGS) entry which is preliminary data.</text>
</comment>
<keyword evidence="1" id="KW-0472">Membrane</keyword>
<dbReference type="AlphaFoldDB" id="A0A919RXI8"/>
<evidence type="ECO:0000256" key="1">
    <source>
        <dbReference type="SAM" id="Phobius"/>
    </source>
</evidence>
<evidence type="ECO:0000313" key="3">
    <source>
        <dbReference type="Proteomes" id="UP000679179"/>
    </source>
</evidence>
<reference evidence="2" key="1">
    <citation type="submission" date="2021-03" db="EMBL/GenBank/DDBJ databases">
        <title>Taxonomic study of Clostridium polyendosporum from meadow-gley soil under rice.</title>
        <authorList>
            <person name="Kobayashi H."/>
            <person name="Tanizawa Y."/>
            <person name="Yagura M."/>
        </authorList>
    </citation>
    <scope>NUCLEOTIDE SEQUENCE</scope>
    <source>
        <strain evidence="2">JCM 30710</strain>
    </source>
</reference>
<dbReference type="InterPro" id="IPR010897">
    <property type="entry name" value="Spore_II_P"/>
</dbReference>
<gene>
    <name evidence="2" type="primary">spoIIP</name>
    <name evidence="2" type="ORF">CPJCM30710_07700</name>
</gene>
<sequence length="358" mass="40531">MYFNPQRSKNTTKWKPPAAFSVIVIVLIVFISGIIKTSIKDSNYIYIKLLQLTIPMVKNTSESADGINLEKISLRDEVAQKLNINFFNPSNLIAMEVPYFRFNETHIEYEESFATFDSFKLNDGSVAKLNPEELQNINDPAKPIKTSPAYNPNLKKTLNQSKPEVLIYHTHTTEAYSPASADSKDENYSVVGVGNVLESELEQNYGISVIHDKTMHSLNYEDSYSRSETTVKKYLQKYGDFKLIIDLHRDSVSNKATVTANLNGENVAKIMFVTAQNSQYYTYNAAAAERLNQLGRQYFPGFCKGIVSYRRGKNTFNQKLSKNSVLIEVGAELNTAQESQASAKYIARIIAEYLNEKR</sequence>
<proteinExistence type="predicted"/>
<dbReference type="Pfam" id="PF07454">
    <property type="entry name" value="SpoIIP"/>
    <property type="match status" value="1"/>
</dbReference>
<dbReference type="RefSeq" id="WP_212902839.1">
    <property type="nucleotide sequence ID" value="NZ_BOPZ01000004.1"/>
</dbReference>
<keyword evidence="1" id="KW-1133">Transmembrane helix</keyword>
<name>A0A919RXI8_9CLOT</name>
<dbReference type="NCBIfam" id="TIGR02867">
    <property type="entry name" value="spore_II_P"/>
    <property type="match status" value="1"/>
</dbReference>
<dbReference type="Proteomes" id="UP000679179">
    <property type="component" value="Unassembled WGS sequence"/>
</dbReference>